<dbReference type="InterPro" id="IPR001613">
    <property type="entry name" value="Flavin_amine_oxidase"/>
</dbReference>
<comment type="similarity">
    <text evidence="3">Belongs to the flavin monoamine oxidase family.</text>
</comment>
<comment type="caution">
    <text evidence="8">The sequence shown here is derived from an EMBL/GenBank/DDBJ whole genome shotgun (WGS) entry which is preliminary data.</text>
</comment>
<evidence type="ECO:0000256" key="4">
    <source>
        <dbReference type="ARBA" id="ARBA00023002"/>
    </source>
</evidence>
<dbReference type="GO" id="GO:0046592">
    <property type="term" value="F:polyamine oxidase activity"/>
    <property type="evidence" value="ECO:0007669"/>
    <property type="project" value="UniProtKB-ARBA"/>
</dbReference>
<keyword evidence="9" id="KW-1185">Reference proteome</keyword>
<dbReference type="PANTHER" id="PTHR10742">
    <property type="entry name" value="FLAVIN MONOAMINE OXIDASE"/>
    <property type="match status" value="1"/>
</dbReference>
<evidence type="ECO:0000259" key="7">
    <source>
        <dbReference type="Pfam" id="PF01593"/>
    </source>
</evidence>
<evidence type="ECO:0000313" key="8">
    <source>
        <dbReference type="EMBL" id="PSC69507.1"/>
    </source>
</evidence>
<dbReference type="Gene3D" id="3.50.50.60">
    <property type="entry name" value="FAD/NAD(P)-binding domain"/>
    <property type="match status" value="1"/>
</dbReference>
<dbReference type="AlphaFoldDB" id="A0A2P6V5Z9"/>
<dbReference type="PANTHER" id="PTHR10742:SF410">
    <property type="entry name" value="LYSINE-SPECIFIC HISTONE DEMETHYLASE 2"/>
    <property type="match status" value="1"/>
</dbReference>
<dbReference type="InterPro" id="IPR036188">
    <property type="entry name" value="FAD/NAD-bd_sf"/>
</dbReference>
<proteinExistence type="inferred from homology"/>
<feature type="domain" description="Amine oxidase" evidence="7">
    <location>
        <begin position="45"/>
        <end position="459"/>
    </location>
</feature>
<feature type="chain" id="PRO_5015157841" evidence="6">
    <location>
        <begin position="24"/>
        <end position="470"/>
    </location>
</feature>
<sequence length="470" mass="51140">MHRTCLIALALAVALACVPATAARRFLLQEEEEGEPDVIIIGAGMAGVAAARTLQDAGLSVVVLEARDRLGGRLDSVDIPGGVVDLGAFWIHEGVPGNALYDRATELGLELSGRQDYSSQSIYRDSGAPVSRAEFSAVTAPWFTQFQPQLIRLRTDPSATDVPLSEAYTDWLGSHPAWGPDKVHLANMLLHNNYQVLLNGNVTDLSTVRLGDAKSVPAADVMFKAGFPSIVRELARGLDVRYETVVASVEQDEYGVNVTTIAGYSFLAPYAIVTLPLGLLKQGSVAFDPPLPEAKQQAVDDMGYGVLNKAIFVFEAPFWDDTDFIIREQRDWSGRWAMFVNYQQVWQLPVLVANHVADRALEMEGWTDEEIRDEAMAVLRSIYGQDIPDPTQFFFTRWGGDGFAAGSYSYFAVNNPKSITDTLAEPVGRILFAGEATSNTHPASVNGAYLSGLREADRLQGLLGIEKPAA</sequence>
<dbReference type="InterPro" id="IPR002937">
    <property type="entry name" value="Amino_oxidase"/>
</dbReference>
<accession>A0A2P6V5Z9</accession>
<reference evidence="8 9" key="1">
    <citation type="journal article" date="2018" name="Plant J.">
        <title>Genome sequences of Chlorella sorokiniana UTEX 1602 and Micractinium conductrix SAG 241.80: implications to maltose excretion by a green alga.</title>
        <authorList>
            <person name="Arriola M.B."/>
            <person name="Velmurugan N."/>
            <person name="Zhang Y."/>
            <person name="Plunkett M.H."/>
            <person name="Hondzo H."/>
            <person name="Barney B.M."/>
        </authorList>
    </citation>
    <scope>NUCLEOTIDE SEQUENCE [LARGE SCALE GENOMIC DNA]</scope>
    <source>
        <strain evidence="8 9">SAG 241.80</strain>
    </source>
</reference>
<dbReference type="PRINTS" id="PR00757">
    <property type="entry name" value="AMINEOXDASEF"/>
</dbReference>
<dbReference type="PROSITE" id="PS51257">
    <property type="entry name" value="PROKAR_LIPOPROTEIN"/>
    <property type="match status" value="1"/>
</dbReference>
<feature type="binding site" evidence="5">
    <location>
        <begin position="65"/>
        <end position="66"/>
    </location>
    <ligand>
        <name>FAD</name>
        <dbReference type="ChEBI" id="CHEBI:57692"/>
    </ligand>
</feature>
<comment type="pathway">
    <text evidence="2">Amine and polyamine degradation; spermine degradation.</text>
</comment>
<dbReference type="Proteomes" id="UP000239649">
    <property type="component" value="Unassembled WGS sequence"/>
</dbReference>
<protein>
    <submittedName>
        <fullName evidence="8">Amine oxidase</fullName>
    </submittedName>
</protein>
<evidence type="ECO:0000256" key="3">
    <source>
        <dbReference type="ARBA" id="ARBA00005995"/>
    </source>
</evidence>
<dbReference type="SUPFAM" id="SSF51905">
    <property type="entry name" value="FAD/NAD(P)-binding domain"/>
    <property type="match status" value="1"/>
</dbReference>
<dbReference type="Pfam" id="PF01593">
    <property type="entry name" value="Amino_oxidase"/>
    <property type="match status" value="1"/>
</dbReference>
<evidence type="ECO:0000313" key="9">
    <source>
        <dbReference type="Proteomes" id="UP000239649"/>
    </source>
</evidence>
<feature type="binding site" evidence="5">
    <location>
        <position position="246"/>
    </location>
    <ligand>
        <name>FAD</name>
        <dbReference type="ChEBI" id="CHEBI:57692"/>
    </ligand>
</feature>
<organism evidence="8 9">
    <name type="scientific">Micractinium conductrix</name>
    <dbReference type="NCBI Taxonomy" id="554055"/>
    <lineage>
        <taxon>Eukaryota</taxon>
        <taxon>Viridiplantae</taxon>
        <taxon>Chlorophyta</taxon>
        <taxon>core chlorophytes</taxon>
        <taxon>Trebouxiophyceae</taxon>
        <taxon>Chlorellales</taxon>
        <taxon>Chlorellaceae</taxon>
        <taxon>Chlorella clade</taxon>
        <taxon>Micractinium</taxon>
    </lineage>
</organism>
<evidence type="ECO:0000256" key="6">
    <source>
        <dbReference type="SAM" id="SignalP"/>
    </source>
</evidence>
<dbReference type="InterPro" id="IPR050281">
    <property type="entry name" value="Flavin_monoamine_oxidase"/>
</dbReference>
<dbReference type="SUPFAM" id="SSF54373">
    <property type="entry name" value="FAD-linked reductases, C-terminal domain"/>
    <property type="match status" value="1"/>
</dbReference>
<keyword evidence="6" id="KW-0732">Signal</keyword>
<gene>
    <name evidence="8" type="ORF">C2E20_7052</name>
</gene>
<dbReference type="STRING" id="554055.A0A2P6V5Z9"/>
<dbReference type="GO" id="GO:0006598">
    <property type="term" value="P:polyamine catabolic process"/>
    <property type="evidence" value="ECO:0007669"/>
    <property type="project" value="UniProtKB-ARBA"/>
</dbReference>
<feature type="signal peptide" evidence="6">
    <location>
        <begin position="1"/>
        <end position="23"/>
    </location>
</feature>
<dbReference type="Gene3D" id="3.90.660.10">
    <property type="match status" value="1"/>
</dbReference>
<keyword evidence="4" id="KW-0560">Oxidoreductase</keyword>
<evidence type="ECO:0000256" key="5">
    <source>
        <dbReference type="PIRSR" id="PIRSR601613-1"/>
    </source>
</evidence>
<comment type="cofactor">
    <cofactor evidence="1">
        <name>FAD</name>
        <dbReference type="ChEBI" id="CHEBI:57692"/>
    </cofactor>
</comment>
<name>A0A2P6V5Z9_9CHLO</name>
<dbReference type="OrthoDB" id="5046242at2759"/>
<evidence type="ECO:0000256" key="1">
    <source>
        <dbReference type="ARBA" id="ARBA00001974"/>
    </source>
</evidence>
<dbReference type="EMBL" id="LHPF02000026">
    <property type="protein sequence ID" value="PSC69507.1"/>
    <property type="molecule type" value="Genomic_DNA"/>
</dbReference>
<evidence type="ECO:0000256" key="2">
    <source>
        <dbReference type="ARBA" id="ARBA00004723"/>
    </source>
</evidence>